<gene>
    <name evidence="2" type="ORF">SNEC2469_LOCUS4683</name>
</gene>
<proteinExistence type="predicted"/>
<dbReference type="OrthoDB" id="412348at2759"/>
<comment type="caution">
    <text evidence="2">The sequence shown here is derived from an EMBL/GenBank/DDBJ whole genome shotgun (WGS) entry which is preliminary data.</text>
</comment>
<protein>
    <submittedName>
        <fullName evidence="2">Uncharacterized protein</fullName>
    </submittedName>
</protein>
<keyword evidence="3" id="KW-1185">Reference proteome</keyword>
<evidence type="ECO:0000256" key="1">
    <source>
        <dbReference type="SAM" id="MobiDB-lite"/>
    </source>
</evidence>
<dbReference type="Gene3D" id="2.40.128.20">
    <property type="match status" value="1"/>
</dbReference>
<dbReference type="EMBL" id="CAJNJA010009253">
    <property type="protein sequence ID" value="CAE7244685.1"/>
    <property type="molecule type" value="Genomic_DNA"/>
</dbReference>
<accession>A0A812LP76</accession>
<dbReference type="CDD" id="cd00742">
    <property type="entry name" value="FABP"/>
    <property type="match status" value="1"/>
</dbReference>
<feature type="region of interest" description="Disordered" evidence="1">
    <location>
        <begin position="30"/>
        <end position="60"/>
    </location>
</feature>
<organism evidence="2 3">
    <name type="scientific">Symbiodinium necroappetens</name>
    <dbReference type="NCBI Taxonomy" id="1628268"/>
    <lineage>
        <taxon>Eukaryota</taxon>
        <taxon>Sar</taxon>
        <taxon>Alveolata</taxon>
        <taxon>Dinophyceae</taxon>
        <taxon>Suessiales</taxon>
        <taxon>Symbiodiniaceae</taxon>
        <taxon>Symbiodinium</taxon>
    </lineage>
</organism>
<dbReference type="SUPFAM" id="SSF50814">
    <property type="entry name" value="Lipocalins"/>
    <property type="match status" value="1"/>
</dbReference>
<sequence>MGNCGCVLDVAAEAEVIATPKTELKVALEDGVHSQSSQSDVNDDAETSAGGSDGTASAHGSCEILEPMPTLLLSSSIDSPRSLATARSASTDFNGTWICSRVEGAWEDFLRERGTPWAMRKVAKGLDYGVGKQMQTIVQRGDELEIVNYTATCPPREDKCTIKADGSEHEVFDPDGLHYMQRTQWDGKVLRSEQVNCEGQPPVILQRFMQGHEMCTERMTAHGVVVRRFYRRI</sequence>
<evidence type="ECO:0000313" key="3">
    <source>
        <dbReference type="Proteomes" id="UP000601435"/>
    </source>
</evidence>
<reference evidence="2" key="1">
    <citation type="submission" date="2021-02" db="EMBL/GenBank/DDBJ databases">
        <authorList>
            <person name="Dougan E. K."/>
            <person name="Rhodes N."/>
            <person name="Thang M."/>
            <person name="Chan C."/>
        </authorList>
    </citation>
    <scope>NUCLEOTIDE SEQUENCE</scope>
</reference>
<dbReference type="InterPro" id="IPR012674">
    <property type="entry name" value="Calycin"/>
</dbReference>
<dbReference type="AlphaFoldDB" id="A0A812LP76"/>
<name>A0A812LP76_9DINO</name>
<dbReference type="Proteomes" id="UP000601435">
    <property type="component" value="Unassembled WGS sequence"/>
</dbReference>
<evidence type="ECO:0000313" key="2">
    <source>
        <dbReference type="EMBL" id="CAE7244685.1"/>
    </source>
</evidence>